<feature type="binding site" evidence="11">
    <location>
        <begin position="22"/>
        <end position="25"/>
    </location>
    <ligand>
        <name>ATP</name>
        <dbReference type="ChEBI" id="CHEBI:30616"/>
    </ligand>
</feature>
<sequence>MVETTGTTASAASPRYKRVLLKVSGEALMGQRDYGLDPEMVNRIANEVKAVIALGVQVCLVIGGGNIFRGVKGAAGGMERASADYIGMLATVMNALSMQSALERMGVITRVQSAIPMSSVCEPYIRRRAVRHMEKGRVVIFAAGTGNPFFTTDTAAALRASEMGCDGLLKGTQVDGVYTADPKKDPAATRYERLTYMDVLTKDLQVMDASAIALARENHIPILVFSIHTPGAFAEVMQGRGKHTIITEERE</sequence>
<dbReference type="SUPFAM" id="SSF53633">
    <property type="entry name" value="Carbamate kinase-like"/>
    <property type="match status" value="1"/>
</dbReference>
<evidence type="ECO:0000256" key="4">
    <source>
        <dbReference type="ARBA" id="ARBA00022490"/>
    </source>
</evidence>
<evidence type="ECO:0000256" key="8">
    <source>
        <dbReference type="ARBA" id="ARBA00022840"/>
    </source>
</evidence>
<dbReference type="Gene3D" id="3.40.1160.10">
    <property type="entry name" value="Acetylglutamate kinase-like"/>
    <property type="match status" value="1"/>
</dbReference>
<dbReference type="NCBIfam" id="TIGR02075">
    <property type="entry name" value="pyrH_bact"/>
    <property type="match status" value="1"/>
</dbReference>
<evidence type="ECO:0000256" key="1">
    <source>
        <dbReference type="ARBA" id="ARBA00004496"/>
    </source>
</evidence>
<keyword evidence="5 11" id="KW-0808">Transferase</keyword>
<protein>
    <recommendedName>
        <fullName evidence="11">Uridylate kinase</fullName>
        <shortName evidence="11">UK</shortName>
        <ecNumber evidence="11">2.7.4.22</ecNumber>
    </recommendedName>
    <alternativeName>
        <fullName evidence="11">Uridine monophosphate kinase</fullName>
        <shortName evidence="11">UMP kinase</shortName>
        <shortName evidence="11">UMPK</shortName>
    </alternativeName>
</protein>
<dbReference type="FunFam" id="3.40.1160.10:FF:000001">
    <property type="entry name" value="Uridylate kinase"/>
    <property type="match status" value="1"/>
</dbReference>
<evidence type="ECO:0000256" key="5">
    <source>
        <dbReference type="ARBA" id="ARBA00022679"/>
    </source>
</evidence>
<dbReference type="GO" id="GO:0033862">
    <property type="term" value="F:UMP kinase activity"/>
    <property type="evidence" value="ECO:0007669"/>
    <property type="project" value="UniProtKB-EC"/>
</dbReference>
<evidence type="ECO:0000259" key="12">
    <source>
        <dbReference type="Pfam" id="PF00696"/>
    </source>
</evidence>
<comment type="subcellular location">
    <subcellularLocation>
        <location evidence="1 11">Cytoplasm</location>
    </subcellularLocation>
</comment>
<evidence type="ECO:0000256" key="2">
    <source>
        <dbReference type="ARBA" id="ARBA00004791"/>
    </source>
</evidence>
<reference evidence="14" key="1">
    <citation type="submission" date="2015-08" db="EMBL/GenBank/DDBJ databases">
        <title>Complete Genome Sequence of Azospirillum thiophilum BV-S.</title>
        <authorList>
            <person name="Fomenkov A."/>
            <person name="Vincze T."/>
            <person name="Grabovich M."/>
            <person name="Dubinina G."/>
            <person name="Orlova M."/>
            <person name="Belousova E."/>
            <person name="Roberts R.J."/>
        </authorList>
    </citation>
    <scope>NUCLEOTIDE SEQUENCE [LARGE SCALE GENOMIC DNA]</scope>
    <source>
        <strain evidence="14">BV-S</strain>
    </source>
</reference>
<keyword evidence="14" id="KW-1185">Reference proteome</keyword>
<dbReference type="PANTHER" id="PTHR42833:SF4">
    <property type="entry name" value="URIDYLATE KINASE PUMPKIN, CHLOROPLASTIC"/>
    <property type="match status" value="1"/>
</dbReference>
<dbReference type="Pfam" id="PF00696">
    <property type="entry name" value="AA_kinase"/>
    <property type="match status" value="1"/>
</dbReference>
<evidence type="ECO:0000256" key="10">
    <source>
        <dbReference type="ARBA" id="ARBA00047767"/>
    </source>
</evidence>
<keyword evidence="7 11" id="KW-0418">Kinase</keyword>
<feature type="binding site" evidence="11">
    <location>
        <position position="64"/>
    </location>
    <ligand>
        <name>UMP</name>
        <dbReference type="ChEBI" id="CHEBI:57865"/>
    </ligand>
</feature>
<dbReference type="CDD" id="cd04254">
    <property type="entry name" value="AAK_UMPK-PyrH-Ec"/>
    <property type="match status" value="1"/>
</dbReference>
<dbReference type="PANTHER" id="PTHR42833">
    <property type="entry name" value="URIDYLATE KINASE"/>
    <property type="match status" value="1"/>
</dbReference>
<dbReference type="PIRSF" id="PIRSF005650">
    <property type="entry name" value="Uridylate_kin"/>
    <property type="match status" value="1"/>
</dbReference>
<comment type="function">
    <text evidence="11">Catalyzes the reversible phosphorylation of UMP to UDP.</text>
</comment>
<dbReference type="InterPro" id="IPR015963">
    <property type="entry name" value="Uridylate_kinase_bac"/>
</dbReference>
<name>A0AAC8ZUF5_9PROT</name>
<comment type="similarity">
    <text evidence="3 11">Belongs to the UMP kinase family.</text>
</comment>
<dbReference type="GO" id="GO:0044210">
    <property type="term" value="P:'de novo' CTP biosynthetic process"/>
    <property type="evidence" value="ECO:0007669"/>
    <property type="project" value="UniProtKB-UniRule"/>
</dbReference>
<evidence type="ECO:0000313" key="13">
    <source>
        <dbReference type="EMBL" id="ALG71636.1"/>
    </source>
</evidence>
<feature type="binding site" evidence="11">
    <location>
        <position position="181"/>
    </location>
    <ligand>
        <name>ATP</name>
        <dbReference type="ChEBI" id="CHEBI:30616"/>
    </ligand>
</feature>
<keyword evidence="4 11" id="KW-0963">Cytoplasm</keyword>
<dbReference type="GO" id="GO:0005829">
    <property type="term" value="C:cytosol"/>
    <property type="evidence" value="ECO:0007669"/>
    <property type="project" value="TreeGrafter"/>
</dbReference>
<comment type="caution">
    <text evidence="11">Lacks conserved residue(s) required for the propagation of feature annotation.</text>
</comment>
<dbReference type="RefSeq" id="WP_045580011.1">
    <property type="nucleotide sequence ID" value="NZ_CP012401.1"/>
</dbReference>
<dbReference type="AlphaFoldDB" id="A0AAC8ZUF5"/>
<comment type="catalytic activity">
    <reaction evidence="10 11">
        <text>UMP + ATP = UDP + ADP</text>
        <dbReference type="Rhea" id="RHEA:24400"/>
        <dbReference type="ChEBI" id="CHEBI:30616"/>
        <dbReference type="ChEBI" id="CHEBI:57865"/>
        <dbReference type="ChEBI" id="CHEBI:58223"/>
        <dbReference type="ChEBI" id="CHEBI:456216"/>
        <dbReference type="EC" id="2.7.4.22"/>
    </reaction>
</comment>
<dbReference type="EMBL" id="CP012401">
    <property type="protein sequence ID" value="ALG71636.1"/>
    <property type="molecule type" value="Genomic_DNA"/>
</dbReference>
<dbReference type="EC" id="2.7.4.22" evidence="11"/>
<dbReference type="HAMAP" id="MF_01220_B">
    <property type="entry name" value="PyrH_B"/>
    <property type="match status" value="1"/>
</dbReference>
<feature type="binding site" evidence="11">
    <location>
        <position position="84"/>
    </location>
    <ligand>
        <name>UMP</name>
        <dbReference type="ChEBI" id="CHEBI:57865"/>
    </ligand>
</feature>
<dbReference type="GO" id="GO:0006225">
    <property type="term" value="P:UDP biosynthetic process"/>
    <property type="evidence" value="ECO:0007669"/>
    <property type="project" value="TreeGrafter"/>
</dbReference>
<feature type="binding site" evidence="11">
    <location>
        <position position="65"/>
    </location>
    <ligand>
        <name>ATP</name>
        <dbReference type="ChEBI" id="CHEBI:30616"/>
    </ligand>
</feature>
<keyword evidence="8 11" id="KW-0067">ATP-binding</keyword>
<keyword evidence="9 11" id="KW-0665">Pyrimidine biosynthesis</keyword>
<feature type="binding site" evidence="11">
    <location>
        <position position="173"/>
    </location>
    <ligand>
        <name>ATP</name>
        <dbReference type="ChEBI" id="CHEBI:30616"/>
    </ligand>
</feature>
<dbReference type="InterPro" id="IPR036393">
    <property type="entry name" value="AceGlu_kinase-like_sf"/>
</dbReference>
<comment type="pathway">
    <text evidence="2 11">Pyrimidine metabolism; CTP biosynthesis via de novo pathway; UDP from UMP (UMPK route): step 1/1.</text>
</comment>
<feature type="binding site" evidence="11">
    <location>
        <position position="172"/>
    </location>
    <ligand>
        <name>ATP</name>
        <dbReference type="ChEBI" id="CHEBI:30616"/>
    </ligand>
</feature>
<evidence type="ECO:0000256" key="11">
    <source>
        <dbReference type="HAMAP-Rule" id="MF_01220"/>
    </source>
</evidence>
<evidence type="ECO:0000256" key="6">
    <source>
        <dbReference type="ARBA" id="ARBA00022741"/>
    </source>
</evidence>
<evidence type="ECO:0000256" key="7">
    <source>
        <dbReference type="ARBA" id="ARBA00022777"/>
    </source>
</evidence>
<dbReference type="GO" id="GO:0005524">
    <property type="term" value="F:ATP binding"/>
    <property type="evidence" value="ECO:0007669"/>
    <property type="project" value="UniProtKB-KW"/>
</dbReference>
<gene>
    <name evidence="11 13" type="primary">pyrH</name>
    <name evidence="13" type="ORF">AL072_12690</name>
</gene>
<feature type="binding site" evidence="11">
    <location>
        <position position="69"/>
    </location>
    <ligand>
        <name>ATP</name>
        <dbReference type="ChEBI" id="CHEBI:30616"/>
    </ligand>
</feature>
<feature type="domain" description="Aspartate/glutamate/uridylate kinase" evidence="12">
    <location>
        <begin position="17"/>
        <end position="226"/>
    </location>
</feature>
<reference evidence="13 14" key="2">
    <citation type="journal article" date="2016" name="Genome Announc.">
        <title>Complete Genome Sequence of a Strain of Azospirillum thiophilum Isolated from a Sulfide Spring.</title>
        <authorList>
            <person name="Fomenkov A."/>
            <person name="Vincze T."/>
            <person name="Grabovich M."/>
            <person name="Anton B.P."/>
            <person name="Dubinina G."/>
            <person name="Orlova M."/>
            <person name="Belousova E."/>
            <person name="Roberts R.J."/>
        </authorList>
    </citation>
    <scope>NUCLEOTIDE SEQUENCE [LARGE SCALE GENOMIC DNA]</scope>
    <source>
        <strain evidence="13 14">BV-S</strain>
    </source>
</reference>
<organism evidence="13 14">
    <name type="scientific">Azospirillum thiophilum</name>
    <dbReference type="NCBI Taxonomy" id="528244"/>
    <lineage>
        <taxon>Bacteria</taxon>
        <taxon>Pseudomonadati</taxon>
        <taxon>Pseudomonadota</taxon>
        <taxon>Alphaproteobacteria</taxon>
        <taxon>Rhodospirillales</taxon>
        <taxon>Azospirillaceae</taxon>
        <taxon>Azospirillum</taxon>
    </lineage>
</organism>
<accession>A0AAC8ZUF5</accession>
<evidence type="ECO:0000256" key="9">
    <source>
        <dbReference type="ARBA" id="ARBA00022975"/>
    </source>
</evidence>
<dbReference type="Proteomes" id="UP000069935">
    <property type="component" value="Chromosome 1"/>
</dbReference>
<evidence type="ECO:0000313" key="14">
    <source>
        <dbReference type="Proteomes" id="UP000069935"/>
    </source>
</evidence>
<feature type="binding site" evidence="11">
    <location>
        <position position="178"/>
    </location>
    <ligand>
        <name>ATP</name>
        <dbReference type="ChEBI" id="CHEBI:30616"/>
    </ligand>
</feature>
<dbReference type="KEGG" id="ati:AL072_12690"/>
<keyword evidence="6 11" id="KW-0547">Nucleotide-binding</keyword>
<comment type="subunit">
    <text evidence="11">Homohexamer.</text>
</comment>
<comment type="activity regulation">
    <text evidence="11">Inhibited by UTP.</text>
</comment>
<feature type="binding site" evidence="11">
    <location>
        <begin position="145"/>
        <end position="152"/>
    </location>
    <ligand>
        <name>UMP</name>
        <dbReference type="ChEBI" id="CHEBI:57865"/>
    </ligand>
</feature>
<evidence type="ECO:0000256" key="3">
    <source>
        <dbReference type="ARBA" id="ARBA00007614"/>
    </source>
</evidence>
<dbReference type="InterPro" id="IPR001048">
    <property type="entry name" value="Asp/Glu/Uridylate_kinase"/>
</dbReference>
<proteinExistence type="inferred from homology"/>
<dbReference type="InterPro" id="IPR011817">
    <property type="entry name" value="Uridylate_kinase"/>
</dbReference>